<gene>
    <name evidence="14" type="ORF">MICPUCDRAFT_57713</name>
</gene>
<feature type="domain" description="Toprim" evidence="12">
    <location>
        <begin position="98"/>
        <end position="208"/>
    </location>
</feature>
<evidence type="ECO:0000256" key="6">
    <source>
        <dbReference type="ARBA" id="ARBA00023029"/>
    </source>
</evidence>
<feature type="compositionally biased region" description="Low complexity" evidence="10">
    <location>
        <begin position="1081"/>
        <end position="1099"/>
    </location>
</feature>
<feature type="domain" description="Topo IA-type catalytic" evidence="13">
    <location>
        <begin position="232"/>
        <end position="735"/>
    </location>
</feature>
<feature type="compositionally biased region" description="Basic and acidic residues" evidence="10">
    <location>
        <begin position="583"/>
        <end position="599"/>
    </location>
</feature>
<dbReference type="InterPro" id="IPR003601">
    <property type="entry name" value="Topo_IA_2"/>
</dbReference>
<dbReference type="EC" id="5.6.2.1" evidence="3"/>
<dbReference type="PROSITE" id="PS52039">
    <property type="entry name" value="TOPO_IA_2"/>
    <property type="match status" value="1"/>
</dbReference>
<feature type="DNA-binding region" description="HMG box" evidence="9">
    <location>
        <begin position="1109"/>
        <end position="1164"/>
    </location>
</feature>
<dbReference type="GO" id="GO:0003677">
    <property type="term" value="F:DNA binding"/>
    <property type="evidence" value="ECO:0007669"/>
    <property type="project" value="UniProtKB-UniRule"/>
</dbReference>
<dbReference type="GO" id="GO:0046872">
    <property type="term" value="F:metal ion binding"/>
    <property type="evidence" value="ECO:0007669"/>
    <property type="project" value="UniProtKB-KW"/>
</dbReference>
<dbReference type="SMART" id="SM00437">
    <property type="entry name" value="TOP1Ac"/>
    <property type="match status" value="1"/>
</dbReference>
<dbReference type="GO" id="GO:0006265">
    <property type="term" value="P:DNA topological change"/>
    <property type="evidence" value="ECO:0007669"/>
    <property type="project" value="InterPro"/>
</dbReference>
<comment type="catalytic activity">
    <reaction evidence="1">
        <text>ATP-independent breakage of single-stranded DNA, followed by passage and rejoining.</text>
        <dbReference type="EC" id="5.6.2.1"/>
    </reaction>
</comment>
<dbReference type="PROSITE" id="PS50118">
    <property type="entry name" value="HMG_BOX_2"/>
    <property type="match status" value="1"/>
</dbReference>
<dbReference type="InterPro" id="IPR013825">
    <property type="entry name" value="Topo_IA_cen_sub2"/>
</dbReference>
<dbReference type="SUPFAM" id="SSF47095">
    <property type="entry name" value="HMG-box"/>
    <property type="match status" value="2"/>
</dbReference>
<dbReference type="InterPro" id="IPR000380">
    <property type="entry name" value="Topo_IA"/>
</dbReference>
<evidence type="ECO:0000259" key="12">
    <source>
        <dbReference type="PROSITE" id="PS50880"/>
    </source>
</evidence>
<dbReference type="SMART" id="SM00398">
    <property type="entry name" value="HMG"/>
    <property type="match status" value="2"/>
</dbReference>
<dbReference type="Gene3D" id="1.10.30.10">
    <property type="entry name" value="High mobility group box domain"/>
    <property type="match status" value="2"/>
</dbReference>
<dbReference type="RefSeq" id="XP_003058690.1">
    <property type="nucleotide sequence ID" value="XM_003058644.1"/>
</dbReference>
<evidence type="ECO:0000256" key="5">
    <source>
        <dbReference type="ARBA" id="ARBA00022842"/>
    </source>
</evidence>
<dbReference type="InterPro" id="IPR036910">
    <property type="entry name" value="HMG_box_dom_sf"/>
</dbReference>
<keyword evidence="5" id="KW-0460">Magnesium</keyword>
<protein>
    <recommendedName>
        <fullName evidence="3">DNA topoisomerase</fullName>
        <ecNumber evidence="3">5.6.2.1</ecNumber>
    </recommendedName>
</protein>
<dbReference type="EMBL" id="GG663739">
    <property type="protein sequence ID" value="EEH57145.1"/>
    <property type="molecule type" value="Genomic_DNA"/>
</dbReference>
<dbReference type="OMA" id="SAYILYC"/>
<feature type="domain" description="HMG box" evidence="11">
    <location>
        <begin position="1109"/>
        <end position="1164"/>
    </location>
</feature>
<dbReference type="Pfam" id="PF13368">
    <property type="entry name" value="Toprim_C_rpt"/>
    <property type="match status" value="2"/>
</dbReference>
<evidence type="ECO:0000313" key="14">
    <source>
        <dbReference type="EMBL" id="EEH57145.1"/>
    </source>
</evidence>
<dbReference type="GeneID" id="9683798"/>
<dbReference type="InterPro" id="IPR023405">
    <property type="entry name" value="Topo_IA_core_domain"/>
</dbReference>
<dbReference type="Pfam" id="PF01131">
    <property type="entry name" value="Topoisom_bac"/>
    <property type="match status" value="2"/>
</dbReference>
<evidence type="ECO:0000259" key="13">
    <source>
        <dbReference type="PROSITE" id="PS52039"/>
    </source>
</evidence>
<evidence type="ECO:0000256" key="7">
    <source>
        <dbReference type="ARBA" id="ARBA00023125"/>
    </source>
</evidence>
<evidence type="ECO:0000313" key="15">
    <source>
        <dbReference type="Proteomes" id="UP000001876"/>
    </source>
</evidence>
<keyword evidence="15" id="KW-1185">Reference proteome</keyword>
<feature type="compositionally biased region" description="Low complexity" evidence="10">
    <location>
        <begin position="61"/>
        <end position="81"/>
    </location>
</feature>
<proteinExistence type="inferred from homology"/>
<dbReference type="InterPro" id="IPR005733">
    <property type="entry name" value="TopoI_bac-type"/>
</dbReference>
<dbReference type="Pfam" id="PF00505">
    <property type="entry name" value="HMG_box"/>
    <property type="match status" value="1"/>
</dbReference>
<accession>C1MSJ2</accession>
<feature type="region of interest" description="Disordered" evidence="10">
    <location>
        <begin position="997"/>
        <end position="1035"/>
    </location>
</feature>
<dbReference type="Pfam" id="PF01751">
    <property type="entry name" value="Toprim"/>
    <property type="match status" value="1"/>
</dbReference>
<dbReference type="GO" id="GO:0003917">
    <property type="term" value="F:DNA topoisomerase type I (single strand cut, ATP-independent) activity"/>
    <property type="evidence" value="ECO:0007669"/>
    <property type="project" value="UniProtKB-EC"/>
</dbReference>
<dbReference type="OrthoDB" id="430051at2759"/>
<name>C1MSJ2_MICPC</name>
<dbReference type="PANTHER" id="PTHR42785:SF1">
    <property type="entry name" value="DNA TOPOISOMERASE"/>
    <property type="match status" value="1"/>
</dbReference>
<feature type="region of interest" description="Disordered" evidence="10">
    <location>
        <begin position="775"/>
        <end position="798"/>
    </location>
</feature>
<dbReference type="InterPro" id="IPR003602">
    <property type="entry name" value="Topo_IA_DNA-bd_dom"/>
</dbReference>
<dbReference type="InterPro" id="IPR028612">
    <property type="entry name" value="Topoisom_1_IA"/>
</dbReference>
<dbReference type="InterPro" id="IPR006171">
    <property type="entry name" value="TOPRIM_dom"/>
</dbReference>
<dbReference type="SMART" id="SM00493">
    <property type="entry name" value="TOPRIM"/>
    <property type="match status" value="1"/>
</dbReference>
<dbReference type="Proteomes" id="UP000001876">
    <property type="component" value="Unassembled WGS sequence"/>
</dbReference>
<dbReference type="Gene3D" id="3.40.50.140">
    <property type="match status" value="1"/>
</dbReference>
<keyword evidence="7 9" id="KW-0238">DNA-binding</keyword>
<dbReference type="AlphaFoldDB" id="C1MSJ2"/>
<dbReference type="STRING" id="564608.C1MSJ2"/>
<dbReference type="GO" id="GO:0005634">
    <property type="term" value="C:nucleus"/>
    <property type="evidence" value="ECO:0007669"/>
    <property type="project" value="UniProtKB-UniRule"/>
</dbReference>
<dbReference type="CDD" id="cd00186">
    <property type="entry name" value="TOP1Ac"/>
    <property type="match status" value="1"/>
</dbReference>
<dbReference type="InterPro" id="IPR013826">
    <property type="entry name" value="Topo_IA_cen_sub3"/>
</dbReference>
<dbReference type="KEGG" id="mpp:MICPUCDRAFT_57713"/>
<dbReference type="Gene3D" id="2.70.20.10">
    <property type="entry name" value="Topoisomerase I, domain 3"/>
    <property type="match status" value="2"/>
</dbReference>
<dbReference type="SUPFAM" id="SSF56712">
    <property type="entry name" value="Prokaryotic type I DNA topoisomerase"/>
    <property type="match status" value="1"/>
</dbReference>
<keyword evidence="4" id="KW-0479">Metal-binding</keyword>
<dbReference type="InterPro" id="IPR023406">
    <property type="entry name" value="Topo_IA_AS"/>
</dbReference>
<feature type="compositionally biased region" description="Basic and acidic residues" evidence="10">
    <location>
        <begin position="1150"/>
        <end position="1163"/>
    </location>
</feature>
<evidence type="ECO:0000256" key="9">
    <source>
        <dbReference type="PROSITE-ProRule" id="PRU00267"/>
    </source>
</evidence>
<evidence type="ECO:0000256" key="10">
    <source>
        <dbReference type="SAM" id="MobiDB-lite"/>
    </source>
</evidence>
<evidence type="ECO:0000256" key="3">
    <source>
        <dbReference type="ARBA" id="ARBA00012891"/>
    </source>
</evidence>
<dbReference type="InterPro" id="IPR009071">
    <property type="entry name" value="HMG_box_dom"/>
</dbReference>
<evidence type="ECO:0000256" key="2">
    <source>
        <dbReference type="ARBA" id="ARBA00009446"/>
    </source>
</evidence>
<keyword evidence="8 14" id="KW-0413">Isomerase</keyword>
<evidence type="ECO:0000256" key="1">
    <source>
        <dbReference type="ARBA" id="ARBA00000213"/>
    </source>
</evidence>
<dbReference type="PANTHER" id="PTHR42785">
    <property type="entry name" value="DNA TOPOISOMERASE, TYPE IA, CORE"/>
    <property type="match status" value="1"/>
</dbReference>
<dbReference type="CDD" id="cd00084">
    <property type="entry name" value="HMG-box_SF"/>
    <property type="match status" value="2"/>
</dbReference>
<dbReference type="InterPro" id="IPR013497">
    <property type="entry name" value="Topo_IA_cen"/>
</dbReference>
<feature type="region of interest" description="Disordered" evidence="10">
    <location>
        <begin position="583"/>
        <end position="609"/>
    </location>
</feature>
<feature type="compositionally biased region" description="Low complexity" evidence="10">
    <location>
        <begin position="45"/>
        <end position="54"/>
    </location>
</feature>
<feature type="region of interest" description="Disordered" evidence="10">
    <location>
        <begin position="27"/>
        <end position="81"/>
    </location>
</feature>
<dbReference type="NCBIfam" id="TIGR01051">
    <property type="entry name" value="topA_bact"/>
    <property type="match status" value="1"/>
</dbReference>
<evidence type="ECO:0000256" key="8">
    <source>
        <dbReference type="ARBA" id="ARBA00023235"/>
    </source>
</evidence>
<reference evidence="14 15" key="1">
    <citation type="journal article" date="2009" name="Science">
        <title>Green evolution and dynamic adaptations revealed by genomes of the marine picoeukaryotes Micromonas.</title>
        <authorList>
            <person name="Worden A.Z."/>
            <person name="Lee J.H."/>
            <person name="Mock T."/>
            <person name="Rouze P."/>
            <person name="Simmons M.P."/>
            <person name="Aerts A.L."/>
            <person name="Allen A.E."/>
            <person name="Cuvelier M.L."/>
            <person name="Derelle E."/>
            <person name="Everett M.V."/>
            <person name="Foulon E."/>
            <person name="Grimwood J."/>
            <person name="Gundlach H."/>
            <person name="Henrissat B."/>
            <person name="Napoli C."/>
            <person name="McDonald S.M."/>
            <person name="Parker M.S."/>
            <person name="Rombauts S."/>
            <person name="Salamov A."/>
            <person name="Von Dassow P."/>
            <person name="Badger J.H."/>
            <person name="Coutinho P.M."/>
            <person name="Demir E."/>
            <person name="Dubchak I."/>
            <person name="Gentemann C."/>
            <person name="Eikrem W."/>
            <person name="Gready J.E."/>
            <person name="John U."/>
            <person name="Lanier W."/>
            <person name="Lindquist E.A."/>
            <person name="Lucas S."/>
            <person name="Mayer K.F."/>
            <person name="Moreau H."/>
            <person name="Not F."/>
            <person name="Otillar R."/>
            <person name="Panaud O."/>
            <person name="Pangilinan J."/>
            <person name="Paulsen I."/>
            <person name="Piegu B."/>
            <person name="Poliakov A."/>
            <person name="Robbens S."/>
            <person name="Schmutz J."/>
            <person name="Toulza E."/>
            <person name="Wyss T."/>
            <person name="Zelensky A."/>
            <person name="Zhou K."/>
            <person name="Armbrust E.V."/>
            <person name="Bhattacharya D."/>
            <person name="Goodenough U.W."/>
            <person name="Van de Peer Y."/>
            <person name="Grigoriev I.V."/>
        </authorList>
    </citation>
    <scope>NUCLEOTIDE SEQUENCE [LARGE SCALE GENOMIC DNA]</scope>
    <source>
        <strain evidence="14 15">CCMP1545</strain>
    </source>
</reference>
<keyword evidence="9" id="KW-0539">Nucleus</keyword>
<organism evidence="15">
    <name type="scientific">Micromonas pusilla (strain CCMP1545)</name>
    <name type="common">Picoplanktonic green alga</name>
    <dbReference type="NCBI Taxonomy" id="564608"/>
    <lineage>
        <taxon>Eukaryota</taxon>
        <taxon>Viridiplantae</taxon>
        <taxon>Chlorophyta</taxon>
        <taxon>Mamiellophyceae</taxon>
        <taxon>Mamiellales</taxon>
        <taxon>Mamiellaceae</taxon>
        <taxon>Micromonas</taxon>
    </lineage>
</organism>
<evidence type="ECO:0000259" key="11">
    <source>
        <dbReference type="PROSITE" id="PS50118"/>
    </source>
</evidence>
<dbReference type="eggNOG" id="KOG1956">
    <property type="taxonomic scope" value="Eukaryota"/>
</dbReference>
<dbReference type="Gene3D" id="3.30.65.10">
    <property type="entry name" value="Bacterial Topoisomerase I, domain 1"/>
    <property type="match status" value="1"/>
</dbReference>
<keyword evidence="6" id="KW-0799">Topoisomerase</keyword>
<feature type="compositionally biased region" description="Acidic residues" evidence="10">
    <location>
        <begin position="997"/>
        <end position="1013"/>
    </location>
</feature>
<dbReference type="Gene3D" id="1.10.460.10">
    <property type="entry name" value="Topoisomerase I, domain 2"/>
    <property type="match status" value="2"/>
</dbReference>
<dbReference type="SMART" id="SM00436">
    <property type="entry name" value="TOP1Bc"/>
    <property type="match status" value="1"/>
</dbReference>
<dbReference type="InterPro" id="IPR013824">
    <property type="entry name" value="Topo_IA_cen_sub1"/>
</dbReference>
<feature type="region of interest" description="Disordered" evidence="10">
    <location>
        <begin position="1062"/>
        <end position="1114"/>
    </location>
</feature>
<evidence type="ECO:0000256" key="4">
    <source>
        <dbReference type="ARBA" id="ARBA00022723"/>
    </source>
</evidence>
<dbReference type="HAMAP" id="MF_00952">
    <property type="entry name" value="Topoisom_1_prok"/>
    <property type="match status" value="1"/>
</dbReference>
<dbReference type="PROSITE" id="PS00396">
    <property type="entry name" value="TOPO_IA_1"/>
    <property type="match status" value="1"/>
</dbReference>
<dbReference type="PROSITE" id="PS50880">
    <property type="entry name" value="TOPRIM"/>
    <property type="match status" value="1"/>
</dbReference>
<feature type="region of interest" description="Disordered" evidence="10">
    <location>
        <begin position="1150"/>
        <end position="1182"/>
    </location>
</feature>
<dbReference type="PRINTS" id="PR00417">
    <property type="entry name" value="PRTPISMRASEI"/>
</dbReference>
<dbReference type="InterPro" id="IPR025589">
    <property type="entry name" value="Toprim_C_rpt"/>
</dbReference>
<dbReference type="Gene3D" id="1.10.290.10">
    <property type="entry name" value="Topoisomerase I, domain 4"/>
    <property type="match status" value="1"/>
</dbReference>
<comment type="similarity">
    <text evidence="2">Belongs to the type IA topoisomerase family.</text>
</comment>
<sequence length="1243" mass="134185">MPRPLHLASSFFPTGASVSAPRWRSFASGASARAEDGARPRQPPRSRSTAARASASRERGSAFSAARSSTRVVSKSSPAASAAAEERLAAADGGAKERTLVIVESPAKATSVQKYLGQSYQVLASYGHVRDLVEKQGSVLPDDGFAMRWSLQGKSGVVKSIVESAERCGGGVVLATDPDREGEAIAWHISELLKERGSRKKKDAPTAISRVTFTEVTRDAVVKAFKEPREISVELVHAYLARRALDYLFGFKLSGVLWRKIPSSERLSAGRVQSAALRLICEREMSIERHVKEEYWSVVAGLERASGVKKSDGDASGRFVAELHRDASGARLAKGAVNSKQIAEAVSNEILAAKDTLYVATVEEKEATTKPKPPFTTSTLQQEANAKLGFGSARTMSAAQKLYEGKGFGEGLITYMRTDGLHVGPDAVKAIRAVATEEFGASYVPATPNAYKKTQKNAQEAHEAIRPIRAELLPNAVSARLGANSDEARLYKLIWSRTMASQMSRAVTRRIAAEVKSASEGCELALKANGSRLLFSGFLAAYAHGGRTSGDDDRDKRDAWLPELKPGDTINLRAPQSVRVIERDKDAKRGGLAKKKSDQADDEDAVDVSETLSSVDTSAGITALQHWTQPPARYTEGALVRAMEEKGIGRPSTYASIVKVMLKRGYVVGGGGKGPLIPETRGRMVSSFLTHFFDEYVDYGFTAGLEDKLDDIASGDAEWKDVMSKFWKPFHGDVQGLQNIRTSLVVDVLDATLGAHFFGDDESETKARLDAIAATAEPPRSEGDAAAPKRAGDAWKSPDYDPATLRASRRCPACVDGRLGLKLSKNGGFIGCSNYNTDTKCAYARPISTTNGDDAESMRTDPWLSDGEIGVDPETSRTVSVRRGPYGPYVQLDPTANEGTPRTFGLQNVPEVTADKLTLNVALALLKYPMTLGVHPTEGGDVTMKIGPYGWYVNHGDVNAHIPAKTLKRVRDDARAAAMMDEPYEDKIDDFAFEHADADEEEEEEGEMDAEELESAKLDGLGLERASPTKTTTSEERDAVFLARFAPIPLDVAVELITERKNNPRTGRGFRGRAKKDKEVASASATKGKTSKTKAAATPKPKPEPKPKRTRAPSAFFLYSAEKRPTLEPGLRAPEQAKILGAGWKALGDDERSRYEREARDAKAAMPADDAAAAKREKKKSTRTPSAYVLFCAEERANLPPGLSGPGQMKLLGAKWKEIDAVSRARFEVAAADAKDAAAAAAA</sequence>